<dbReference type="SUPFAM" id="SSF55856">
    <property type="entry name" value="Cytochrome b5-like heme/steroid binding domain"/>
    <property type="match status" value="1"/>
</dbReference>
<evidence type="ECO:0000256" key="6">
    <source>
        <dbReference type="ARBA" id="ARBA00022692"/>
    </source>
</evidence>
<feature type="region of interest" description="Disordered" evidence="17">
    <location>
        <begin position="623"/>
        <end position="643"/>
    </location>
</feature>
<feature type="transmembrane region" description="Helical" evidence="18">
    <location>
        <begin position="1662"/>
        <end position="1681"/>
    </location>
</feature>
<feature type="transmembrane region" description="Helical" evidence="18">
    <location>
        <begin position="933"/>
        <end position="952"/>
    </location>
</feature>
<keyword evidence="5" id="KW-0808">Transferase</keyword>
<dbReference type="InterPro" id="IPR027417">
    <property type="entry name" value="P-loop_NTPase"/>
</dbReference>
<keyword evidence="11 18" id="KW-0472">Membrane</keyword>
<dbReference type="CDD" id="cd14879">
    <property type="entry name" value="MYSc_Myo17"/>
    <property type="match status" value="1"/>
</dbReference>
<dbReference type="InterPro" id="IPR036400">
    <property type="entry name" value="Cyt_B5-like_heme/steroid_sf"/>
</dbReference>
<feature type="binding site" evidence="16">
    <location>
        <begin position="112"/>
        <end position="119"/>
    </location>
    <ligand>
        <name>ATP</name>
        <dbReference type="ChEBI" id="CHEBI:30616"/>
    </ligand>
</feature>
<evidence type="ECO:0000259" key="19">
    <source>
        <dbReference type="PROSITE" id="PS51456"/>
    </source>
</evidence>
<evidence type="ECO:0000256" key="7">
    <source>
        <dbReference type="ARBA" id="ARBA00022741"/>
    </source>
</evidence>
<evidence type="ECO:0000256" key="9">
    <source>
        <dbReference type="ARBA" id="ARBA00022989"/>
    </source>
</evidence>
<dbReference type="Gene3D" id="1.10.10.60">
    <property type="entry name" value="Homeodomain-like"/>
    <property type="match status" value="1"/>
</dbReference>
<comment type="caution">
    <text evidence="21">The sequence shown here is derived from an EMBL/GenBank/DDBJ whole genome shotgun (WGS) entry which is preliminary data.</text>
</comment>
<keyword evidence="13" id="KW-0325">Glycoprotein</keyword>
<dbReference type="PANTHER" id="PTHR22914">
    <property type="entry name" value="CHITIN SYNTHASE"/>
    <property type="match status" value="1"/>
</dbReference>
<keyword evidence="10 16" id="KW-0518">Myosin</keyword>
<dbReference type="PROSITE" id="PS51456">
    <property type="entry name" value="MYOSIN_MOTOR"/>
    <property type="match status" value="1"/>
</dbReference>
<dbReference type="SUPFAM" id="SSF109715">
    <property type="entry name" value="DEK C-terminal domain"/>
    <property type="match status" value="1"/>
</dbReference>
<evidence type="ECO:0000256" key="4">
    <source>
        <dbReference type="ARBA" id="ARBA00022676"/>
    </source>
</evidence>
<dbReference type="Pfam" id="PF08766">
    <property type="entry name" value="DEK_C"/>
    <property type="match status" value="1"/>
</dbReference>
<feature type="transmembrane region" description="Helical" evidence="18">
    <location>
        <begin position="1627"/>
        <end position="1650"/>
    </location>
</feature>
<dbReference type="Gene3D" id="1.10.10.820">
    <property type="match status" value="1"/>
</dbReference>
<evidence type="ECO:0000256" key="11">
    <source>
        <dbReference type="ARBA" id="ARBA00023136"/>
    </source>
</evidence>
<feature type="compositionally biased region" description="Polar residues" evidence="17">
    <location>
        <begin position="1847"/>
        <end position="1861"/>
    </location>
</feature>
<comment type="catalytic activity">
    <reaction evidence="15">
        <text>[(1-&gt;4)-N-acetyl-beta-D-glucosaminyl](n) + UDP-N-acetyl-alpha-D-glucosamine = [(1-&gt;4)-N-acetyl-beta-D-glucosaminyl](n+1) + UDP + H(+)</text>
        <dbReference type="Rhea" id="RHEA:16637"/>
        <dbReference type="Rhea" id="RHEA-COMP:9593"/>
        <dbReference type="Rhea" id="RHEA-COMP:9595"/>
        <dbReference type="ChEBI" id="CHEBI:15378"/>
        <dbReference type="ChEBI" id="CHEBI:17029"/>
        <dbReference type="ChEBI" id="CHEBI:57705"/>
        <dbReference type="ChEBI" id="CHEBI:58223"/>
        <dbReference type="EC" id="2.4.1.16"/>
    </reaction>
</comment>
<dbReference type="InterPro" id="IPR029044">
    <property type="entry name" value="Nucleotide-diphossugar_trans"/>
</dbReference>
<evidence type="ECO:0000256" key="2">
    <source>
        <dbReference type="ARBA" id="ARBA00012543"/>
    </source>
</evidence>
<keyword evidence="9 18" id="KW-1133">Transmembrane helix</keyword>
<evidence type="ECO:0000256" key="18">
    <source>
        <dbReference type="SAM" id="Phobius"/>
    </source>
</evidence>
<comment type="subcellular location">
    <subcellularLocation>
        <location evidence="1">Cell membrane</location>
        <topology evidence="1">Multi-pass membrane protein</topology>
    </subcellularLocation>
</comment>
<dbReference type="Proteomes" id="UP001437256">
    <property type="component" value="Unassembled WGS sequence"/>
</dbReference>
<feature type="region of interest" description="Disordered" evidence="17">
    <location>
        <begin position="1800"/>
        <end position="1882"/>
    </location>
</feature>
<evidence type="ECO:0000256" key="1">
    <source>
        <dbReference type="ARBA" id="ARBA00004651"/>
    </source>
</evidence>
<evidence type="ECO:0000259" key="20">
    <source>
        <dbReference type="PROSITE" id="PS51998"/>
    </source>
</evidence>
<evidence type="ECO:0000256" key="12">
    <source>
        <dbReference type="ARBA" id="ARBA00023175"/>
    </source>
</evidence>
<dbReference type="EMBL" id="JBBXMP010000027">
    <property type="protein sequence ID" value="KAL0067274.1"/>
    <property type="molecule type" value="Genomic_DNA"/>
</dbReference>
<evidence type="ECO:0000256" key="5">
    <source>
        <dbReference type="ARBA" id="ARBA00022679"/>
    </source>
</evidence>
<evidence type="ECO:0000256" key="10">
    <source>
        <dbReference type="ARBA" id="ARBA00023123"/>
    </source>
</evidence>
<keyword evidence="3" id="KW-1003">Cell membrane</keyword>
<sequence length="1939" mass="217195">MNRQSTLQQRLESVNDLSKLSNISDDVIVACLRERFMTDIIYTNIGSSCLVAFNPHKYVASNADSVLHKYAAEYRNTTLNKELQPPHIFQLANNAYYHMKRTTQDQAIVFSGETGSGKSESRRLAIKTILELSVSNPGKKGSKLASQVPAADFVLESFGNARTLFNPNASRFGKYTELQFSDRGRLTGAKTLEYYLEKNRVAGAPSGERNFHIFYYLVAGASQEERAHLHLDDKTQYRYLGQRPGATAPRGGAARDDDSVRFEQLKVALKTIGFSKRHVAQTCQLLAAILHLGNLEFTVDRHRNEDAAVVRNTDVCGIVADFLGVQQSELEACLSYKSKLVKKEMCTVFLDPDGASDNRDELAKSLYSLLFAWLNEHINQRLCKDDFSTFLALFDLPGPQNMTSRPNSLDQFCINFANERLHHWTQRKLFEIHLPEYQSEGIADYVPQVTYFDNTECVRLLQNKPGGLVHIMDDQAKRAPKKTNHTMVEAFQKRWGNHSSFKTGSIDRSGYPTFTVHHFNGPVTYSSENFLERNQHELNSDFVSLLRGGAGDAGAVGVGSGGGETGGSINPFVKALFSGKAIAMQVHPRNEETIVGAQQNVKPMRAPSMRRKGTIRRMPTVRESADTMVGEESPFGKDDEAATKPGGCVAGEFRAALDTLFETLDEAQAWHVFCVNPNDSQLPNQLEGRSVKGQVRSFGLAEIAKRCGVVFEVNMTPDEFCERYGEGMAEVGVMEGTEKERVQQARTAFGLESMDIVLGNQQVYLSQAAFHLLEDQLRSRDVEEQKRNRLRDAEAEAGLGPRALADPYAPYHSPGLDGAEGDDPWAAGYGDAFNPSSQQLPLVSNASPFIRADQYDDEYDENRSLRSEDDRSRMTSQRDDSASNFGSESYAPSRNMFHNAEKAGLANKEALPGEVQEGETTEVVKESSARRRWVALCWILTWWLPNPCLTYIGRMKRLDVRQAWREKLALNMMIWFACGCSIFVIAVLGLLICPTQHVYSTTELSGHSFQNNPDNVMTAIRGEVFDLTKLSQFHQRAVPVIEPKKVLAYGGKSIDDMFPMQISAVCDGINGNLSPFVSFNPKNNSDPNALYHDFRSYTNDSRPDWYYEQMITMRYLARVGFVGYSPKEIKNMAHSSRSVGVYNGLIYDVTDYIKSSGSLSAPNGEVPPEGASGDRDFMHSAVIDIFRFNSDGGDITKQLNNLNIDSAILARQKTCLRNIFTIGKVDNRNSAQCQFATYILLAISIIMISVIGFKFLASINFGSPRAPEDHDKFVICQVPCYTEGDSSLRKTIDSLAQLKYDDKRKLLVVICDGMIVGSGNDRPTPRIVLDILGADPNLDPEPLSFVSLGEGAKQHNMGKVYSGLYECSGHVVPYLVVVKVGKPNERSRPGNRGKRDSQMVVMHFLNKVHFNAPMNPLELEMYHQIKNVIGVNPTFYEYLFTVDADTTVDKFSVNRLISAMIHDKKLLGACGETELANAKQSIITMMQVYEYFISHHMAKAFESLFGSVTCLPGCFTLYRLRTPDTHKPLLISNQVIQDYSENRVDTLHMKNLLHLGEDRYLTTLLLKHFPLHKTQFVRDAHAYTVAPDDWKVLLSQRRRWINSTVHNLGELIFLDQLCGFCCFSMRFVVMIDLISTLIQPVTVVYLTYLIVNVARGDQAVPVQSLIMLAAIYGLQALVFILRRKWDMIGWMLFYILAIPAFTFFLPLYSFWRMDDFSWGQTRLVLGESGKKMIVHDEGKFDPRAIPLKSWSDYENELWDKESNHSIGSWVPPTKFKNDGYAESHTASIYGRETIYHGQGGPFGVGQERSYSPAPSQGMYPPPGYQSGRNTPMSQYGMPAPMTPFGAPQSSMLHQPTPSRPGSNYLDLPFDSRSPNASPPGMPSDAEIENAVRGILSNVDLNTVTKRELRRQLEEHFGMDLTAKKGVINQAVDRCLAEQA</sequence>
<keyword evidence="7 16" id="KW-0547">Nucleotide-binding</keyword>
<evidence type="ECO:0000313" key="22">
    <source>
        <dbReference type="Proteomes" id="UP001437256"/>
    </source>
</evidence>
<feature type="region of interest" description="Actin-binding" evidence="16">
    <location>
        <begin position="657"/>
        <end position="679"/>
    </location>
</feature>
<dbReference type="InterPro" id="IPR004835">
    <property type="entry name" value="Chitin_synth"/>
</dbReference>
<protein>
    <recommendedName>
        <fullName evidence="2">chitin synthase</fullName>
        <ecNumber evidence="2">2.4.1.16</ecNumber>
    </recommendedName>
</protein>
<dbReference type="InterPro" id="IPR036037">
    <property type="entry name" value="MYSc_Myo17"/>
</dbReference>
<dbReference type="Gene3D" id="3.40.850.10">
    <property type="entry name" value="Kinesin motor domain"/>
    <property type="match status" value="2"/>
</dbReference>
<feature type="transmembrane region" description="Helical" evidence="18">
    <location>
        <begin position="1688"/>
        <end position="1711"/>
    </location>
</feature>
<feature type="domain" description="DEK-C" evidence="20">
    <location>
        <begin position="1881"/>
        <end position="1936"/>
    </location>
</feature>
<evidence type="ECO:0000256" key="14">
    <source>
        <dbReference type="ARBA" id="ARBA00023203"/>
    </source>
</evidence>
<dbReference type="Pfam" id="PF03142">
    <property type="entry name" value="Chitin_synth_2"/>
    <property type="match status" value="1"/>
</dbReference>
<evidence type="ECO:0000256" key="13">
    <source>
        <dbReference type="ARBA" id="ARBA00023180"/>
    </source>
</evidence>
<comment type="similarity">
    <text evidence="16">Belongs to the TRAFAC class myosin-kinesin ATPase superfamily. Myosin family.</text>
</comment>
<keyword evidence="4" id="KW-0328">Glycosyltransferase</keyword>
<dbReference type="InterPro" id="IPR014876">
    <property type="entry name" value="DEK_C"/>
</dbReference>
<evidence type="ECO:0000256" key="3">
    <source>
        <dbReference type="ARBA" id="ARBA00022475"/>
    </source>
</evidence>
<proteinExistence type="inferred from homology"/>
<name>A0ABR3A1T7_9AGAR</name>
<organism evidence="21 22">
    <name type="scientific">Marasmius tenuissimus</name>
    <dbReference type="NCBI Taxonomy" id="585030"/>
    <lineage>
        <taxon>Eukaryota</taxon>
        <taxon>Fungi</taxon>
        <taxon>Dikarya</taxon>
        <taxon>Basidiomycota</taxon>
        <taxon>Agaricomycotina</taxon>
        <taxon>Agaricomycetes</taxon>
        <taxon>Agaricomycetidae</taxon>
        <taxon>Agaricales</taxon>
        <taxon>Marasmiineae</taxon>
        <taxon>Marasmiaceae</taxon>
        <taxon>Marasmius</taxon>
    </lineage>
</organism>
<reference evidence="21 22" key="1">
    <citation type="submission" date="2024-05" db="EMBL/GenBank/DDBJ databases">
        <title>A draft genome resource for the thread blight pathogen Marasmius tenuissimus strain MS-2.</title>
        <authorList>
            <person name="Yulfo-Soto G.E."/>
            <person name="Baruah I.K."/>
            <person name="Amoako-Attah I."/>
            <person name="Bukari Y."/>
            <person name="Meinhardt L.W."/>
            <person name="Bailey B.A."/>
            <person name="Cohen S.P."/>
        </authorList>
    </citation>
    <scope>NUCLEOTIDE SEQUENCE [LARGE SCALE GENOMIC DNA]</scope>
    <source>
        <strain evidence="21 22">MS-2</strain>
    </source>
</reference>
<keyword evidence="12 16" id="KW-0505">Motor protein</keyword>
<feature type="compositionally biased region" description="Polar residues" evidence="17">
    <location>
        <begin position="882"/>
        <end position="892"/>
    </location>
</feature>
<dbReference type="PRINTS" id="PR00193">
    <property type="entry name" value="MYOSINHEAVY"/>
</dbReference>
<dbReference type="Gene3D" id="1.20.120.720">
    <property type="entry name" value="Myosin VI head, motor domain, U50 subdomain"/>
    <property type="match status" value="1"/>
</dbReference>
<evidence type="ECO:0000256" key="8">
    <source>
        <dbReference type="ARBA" id="ARBA00022840"/>
    </source>
</evidence>
<keyword evidence="8 16" id="KW-0067">ATP-binding</keyword>
<accession>A0ABR3A1T7</accession>
<dbReference type="InterPro" id="IPR036961">
    <property type="entry name" value="Kinesin_motor_dom_sf"/>
</dbReference>
<feature type="domain" description="Myosin motor" evidence="19">
    <location>
        <begin position="12"/>
        <end position="778"/>
    </location>
</feature>
<dbReference type="SUPFAM" id="SSF53448">
    <property type="entry name" value="Nucleotide-diphospho-sugar transferases"/>
    <property type="match status" value="1"/>
</dbReference>
<dbReference type="EC" id="2.4.1.16" evidence="2"/>
<feature type="transmembrane region" description="Helical" evidence="18">
    <location>
        <begin position="1235"/>
        <end position="1257"/>
    </location>
</feature>
<evidence type="ECO:0000256" key="17">
    <source>
        <dbReference type="SAM" id="MobiDB-lite"/>
    </source>
</evidence>
<keyword evidence="22" id="KW-1185">Reference proteome</keyword>
<evidence type="ECO:0000256" key="16">
    <source>
        <dbReference type="PROSITE-ProRule" id="PRU00782"/>
    </source>
</evidence>
<gene>
    <name evidence="21" type="ORF">AAF712_005671</name>
</gene>
<feature type="transmembrane region" description="Helical" evidence="18">
    <location>
        <begin position="973"/>
        <end position="992"/>
    </location>
</feature>
<feature type="compositionally biased region" description="Basic and acidic residues" evidence="17">
    <location>
        <begin position="782"/>
        <end position="794"/>
    </location>
</feature>
<dbReference type="SMART" id="SM00242">
    <property type="entry name" value="MYSc"/>
    <property type="match status" value="1"/>
</dbReference>
<dbReference type="InterPro" id="IPR001609">
    <property type="entry name" value="Myosin_head_motor_dom-like"/>
</dbReference>
<dbReference type="PROSITE" id="PS51998">
    <property type="entry name" value="DEK_C"/>
    <property type="match status" value="1"/>
</dbReference>
<keyword evidence="14 16" id="KW-0009">Actin-binding</keyword>
<evidence type="ECO:0000313" key="21">
    <source>
        <dbReference type="EMBL" id="KAL0067274.1"/>
    </source>
</evidence>
<dbReference type="Pfam" id="PF00063">
    <property type="entry name" value="Myosin_head"/>
    <property type="match status" value="1"/>
</dbReference>
<feature type="region of interest" description="Disordered" evidence="17">
    <location>
        <begin position="782"/>
        <end position="892"/>
    </location>
</feature>
<dbReference type="Gene3D" id="1.20.58.530">
    <property type="match status" value="2"/>
</dbReference>
<dbReference type="SUPFAM" id="SSF52540">
    <property type="entry name" value="P-loop containing nucleoside triphosphate hydrolases"/>
    <property type="match status" value="1"/>
</dbReference>
<feature type="compositionally biased region" description="Polar residues" evidence="17">
    <location>
        <begin position="834"/>
        <end position="847"/>
    </location>
</feature>
<dbReference type="PANTHER" id="PTHR22914:SF45">
    <property type="entry name" value="CHITIN SYNTHASE"/>
    <property type="match status" value="1"/>
</dbReference>
<keyword evidence="6 18" id="KW-0812">Transmembrane</keyword>
<feature type="compositionally biased region" description="Basic and acidic residues" evidence="17">
    <location>
        <begin position="861"/>
        <end position="881"/>
    </location>
</feature>
<evidence type="ECO:0000256" key="15">
    <source>
        <dbReference type="ARBA" id="ARBA00048014"/>
    </source>
</evidence>